<dbReference type="EMBL" id="JACAZI010000013">
    <property type="protein sequence ID" value="KAF7345812.1"/>
    <property type="molecule type" value="Genomic_DNA"/>
</dbReference>
<feature type="transmembrane region" description="Helical" evidence="1">
    <location>
        <begin position="213"/>
        <end position="236"/>
    </location>
</feature>
<gene>
    <name evidence="3" type="ORF">MVEN_01602400</name>
</gene>
<comment type="caution">
    <text evidence="3">The sequence shown here is derived from an EMBL/GenBank/DDBJ whole genome shotgun (WGS) entry which is preliminary data.</text>
</comment>
<dbReference type="Proteomes" id="UP000620124">
    <property type="component" value="Unassembled WGS sequence"/>
</dbReference>
<organism evidence="3 4">
    <name type="scientific">Mycena venus</name>
    <dbReference type="NCBI Taxonomy" id="2733690"/>
    <lineage>
        <taxon>Eukaryota</taxon>
        <taxon>Fungi</taxon>
        <taxon>Dikarya</taxon>
        <taxon>Basidiomycota</taxon>
        <taxon>Agaricomycotina</taxon>
        <taxon>Agaricomycetes</taxon>
        <taxon>Agaricomycetidae</taxon>
        <taxon>Agaricales</taxon>
        <taxon>Marasmiineae</taxon>
        <taxon>Mycenaceae</taxon>
        <taxon>Mycena</taxon>
    </lineage>
</organism>
<sequence>MSANISVSFVQPSKSSILVTTEDDDTKAAKEAIEPSQAVDTPRASMDLWSLYLEEANERAKAKADLWNGSLSAFLLFAGLFAGVVSSFVIDSRAGLQPDQAGLQSNGTGTDNAGTGVPATTVAINYLWFTSLTFTLISALAAVLAQTWIVKFSLVPTKGFKGAMERWIHDDNAEHWHLYSAITWITVLIQLALFLFLAGFAVQAVGDHKNLGWTIVSFVGATVVLYIGITILPWLYPTSPFRTPFSELSARNQKIFFSDALTAVTVAKNRTMDIWKLVQYIWGKLSGTTGTDGSIDSMAGAKARTMDTVTWAKAHAIDVWDLIQLLWHNLGKTPEESEVRLGICWFILKNSSQNDSIRAAVTELTKTRINKQQCQRLIEYGFPGELSNRLAHLTGNLTGVDPMRNYLHVIMWMVDGCDLEVAQGFSPLLSGDNALLRSLDALPEVCRALAFAVRVHLLVNLRVPGKTHSTQWTVMIDSLEPDFALDVFRAATRGLGIGTAGVADVDPELFHLRQDCARMIAAYVGSARFSNAKLATSRIAGKNDTHIPRAHRVQQYPVVNIVLFFTQLGKCFITSCRVSVQFEWNS</sequence>
<evidence type="ECO:0000313" key="4">
    <source>
        <dbReference type="Proteomes" id="UP000620124"/>
    </source>
</evidence>
<keyword evidence="4" id="KW-1185">Reference proteome</keyword>
<name>A0A8H6XRF9_9AGAR</name>
<evidence type="ECO:0000259" key="2">
    <source>
        <dbReference type="Pfam" id="PF20153"/>
    </source>
</evidence>
<feature type="transmembrane region" description="Helical" evidence="1">
    <location>
        <begin position="126"/>
        <end position="155"/>
    </location>
</feature>
<feature type="transmembrane region" description="Helical" evidence="1">
    <location>
        <begin position="66"/>
        <end position="90"/>
    </location>
</feature>
<dbReference type="OrthoDB" id="3219854at2759"/>
<accession>A0A8H6XRF9</accession>
<evidence type="ECO:0000256" key="1">
    <source>
        <dbReference type="SAM" id="Phobius"/>
    </source>
</evidence>
<protein>
    <recommendedName>
        <fullName evidence="2">DUF6535 domain-containing protein</fullName>
    </recommendedName>
</protein>
<proteinExistence type="predicted"/>
<dbReference type="InterPro" id="IPR045338">
    <property type="entry name" value="DUF6535"/>
</dbReference>
<evidence type="ECO:0000313" key="3">
    <source>
        <dbReference type="EMBL" id="KAF7345812.1"/>
    </source>
</evidence>
<feature type="domain" description="DUF6535" evidence="2">
    <location>
        <begin position="49"/>
        <end position="204"/>
    </location>
</feature>
<dbReference type="AlphaFoldDB" id="A0A8H6XRF9"/>
<feature type="transmembrane region" description="Helical" evidence="1">
    <location>
        <begin position="176"/>
        <end position="201"/>
    </location>
</feature>
<reference evidence="3" key="1">
    <citation type="submission" date="2020-05" db="EMBL/GenBank/DDBJ databases">
        <title>Mycena genomes resolve the evolution of fungal bioluminescence.</title>
        <authorList>
            <person name="Tsai I.J."/>
        </authorList>
    </citation>
    <scope>NUCLEOTIDE SEQUENCE</scope>
    <source>
        <strain evidence="3">CCC161011</strain>
    </source>
</reference>
<keyword evidence="1" id="KW-0812">Transmembrane</keyword>
<keyword evidence="1" id="KW-0472">Membrane</keyword>
<dbReference type="Pfam" id="PF20153">
    <property type="entry name" value="DUF6535"/>
    <property type="match status" value="1"/>
</dbReference>
<keyword evidence="1" id="KW-1133">Transmembrane helix</keyword>